<evidence type="ECO:0000313" key="2">
    <source>
        <dbReference type="Proteomes" id="UP000027586"/>
    </source>
</evidence>
<comment type="caution">
    <text evidence="1">The sequence shown here is derived from an EMBL/GenBank/DDBJ whole genome shotgun (WGS) entry which is preliminary data.</text>
</comment>
<protein>
    <submittedName>
        <fullName evidence="1">Uncharacterized protein</fullName>
    </submittedName>
</protein>
<gene>
    <name evidence="1" type="ORF">LCOR_10191.1</name>
</gene>
<sequence>MASTYTTPRLQVFTEGNFSHLVHMQWRTKWVILSPISHWNAFFYLGDASHFGKGWHNPLLVVQMKATMQYRFHLVIFWLADGISIPMQCRRLICKTQEGIP</sequence>
<dbReference type="Proteomes" id="UP000027586">
    <property type="component" value="Unassembled WGS sequence"/>
</dbReference>
<accession>A0A068SAI9</accession>
<name>A0A068SAI9_9FUNG</name>
<organism evidence="1 2">
    <name type="scientific">Lichtheimia corymbifera JMRC:FSU:9682</name>
    <dbReference type="NCBI Taxonomy" id="1263082"/>
    <lineage>
        <taxon>Eukaryota</taxon>
        <taxon>Fungi</taxon>
        <taxon>Fungi incertae sedis</taxon>
        <taxon>Mucoromycota</taxon>
        <taxon>Mucoromycotina</taxon>
        <taxon>Mucoromycetes</taxon>
        <taxon>Mucorales</taxon>
        <taxon>Lichtheimiaceae</taxon>
        <taxon>Lichtheimia</taxon>
    </lineage>
</organism>
<dbReference type="AlphaFoldDB" id="A0A068SAI9"/>
<dbReference type="EMBL" id="CBTN010000069">
    <property type="protein sequence ID" value="CDH59373.1"/>
    <property type="molecule type" value="Genomic_DNA"/>
</dbReference>
<reference evidence="1" key="1">
    <citation type="submission" date="2013-08" db="EMBL/GenBank/DDBJ databases">
        <title>Gene expansion shapes genome architecture in the human pathogen Lichtheimia corymbifera: an evolutionary genomics analysis in the ancient terrestrial Mucorales (Mucoromycotina).</title>
        <authorList>
            <person name="Schwartze V.U."/>
            <person name="Winter S."/>
            <person name="Shelest E."/>
            <person name="Marcet-Houben M."/>
            <person name="Horn F."/>
            <person name="Wehner S."/>
            <person name="Hoffmann K."/>
            <person name="Riege K."/>
            <person name="Sammeth M."/>
            <person name="Nowrousian M."/>
            <person name="Valiante V."/>
            <person name="Linde J."/>
            <person name="Jacobsen I.D."/>
            <person name="Marz M."/>
            <person name="Brakhage A.A."/>
            <person name="Gabaldon T."/>
            <person name="Bocker S."/>
            <person name="Voigt K."/>
        </authorList>
    </citation>
    <scope>NUCLEOTIDE SEQUENCE [LARGE SCALE GENOMIC DNA]</scope>
    <source>
        <strain evidence="1">FSU 9682</strain>
    </source>
</reference>
<dbReference type="VEuPathDB" id="FungiDB:LCOR_10191.1"/>
<proteinExistence type="predicted"/>
<keyword evidence="2" id="KW-1185">Reference proteome</keyword>
<evidence type="ECO:0000313" key="1">
    <source>
        <dbReference type="EMBL" id="CDH59373.1"/>
    </source>
</evidence>